<feature type="signal peptide" evidence="6">
    <location>
        <begin position="1"/>
        <end position="18"/>
    </location>
</feature>
<dbReference type="InterPro" id="IPR036249">
    <property type="entry name" value="Thioredoxin-like_sf"/>
</dbReference>
<dbReference type="InterPro" id="IPR029759">
    <property type="entry name" value="GPX_AS"/>
</dbReference>
<dbReference type="PROSITE" id="PS51355">
    <property type="entry name" value="GLUTATHIONE_PEROXID_3"/>
    <property type="match status" value="1"/>
</dbReference>
<dbReference type="CDD" id="cd00340">
    <property type="entry name" value="GSH_Peroxidase"/>
    <property type="match status" value="1"/>
</dbReference>
<keyword evidence="3 5" id="KW-0560">Oxidoreductase</keyword>
<dbReference type="PANTHER" id="PTHR11592:SF44">
    <property type="entry name" value="GLUTATHIONE PEROXIDASE"/>
    <property type="match status" value="1"/>
</dbReference>
<dbReference type="GO" id="GO:0004601">
    <property type="term" value="F:peroxidase activity"/>
    <property type="evidence" value="ECO:0007669"/>
    <property type="project" value="UniProtKB-KW"/>
</dbReference>
<comment type="similarity">
    <text evidence="1 5">Belongs to the glutathione peroxidase family.</text>
</comment>
<gene>
    <name evidence="7" type="ORF">EVA98_00145</name>
</gene>
<evidence type="ECO:0000313" key="8">
    <source>
        <dbReference type="Proteomes" id="UP000316449"/>
    </source>
</evidence>
<feature type="chain" id="PRO_5022014170" description="Glutathione peroxidase" evidence="6">
    <location>
        <begin position="19"/>
        <end position="174"/>
    </location>
</feature>
<dbReference type="Gene3D" id="3.40.30.10">
    <property type="entry name" value="Glutaredoxin"/>
    <property type="match status" value="1"/>
</dbReference>
<dbReference type="AlphaFoldDB" id="A0A520MVD7"/>
<feature type="active site" evidence="4">
    <location>
        <position position="55"/>
    </location>
</feature>
<dbReference type="PANTHER" id="PTHR11592">
    <property type="entry name" value="GLUTATHIONE PEROXIDASE"/>
    <property type="match status" value="1"/>
</dbReference>
<protein>
    <recommendedName>
        <fullName evidence="5">Glutathione peroxidase</fullName>
    </recommendedName>
</protein>
<dbReference type="PROSITE" id="PS00460">
    <property type="entry name" value="GLUTATHIONE_PEROXID_1"/>
    <property type="match status" value="1"/>
</dbReference>
<evidence type="ECO:0000256" key="2">
    <source>
        <dbReference type="ARBA" id="ARBA00022559"/>
    </source>
</evidence>
<evidence type="ECO:0000313" key="7">
    <source>
        <dbReference type="EMBL" id="RZO25170.1"/>
    </source>
</evidence>
<dbReference type="Proteomes" id="UP000316449">
    <property type="component" value="Unassembled WGS sequence"/>
</dbReference>
<dbReference type="PRINTS" id="PR01011">
    <property type="entry name" value="GLUTPROXDASE"/>
</dbReference>
<sequence length="174" mass="19599">MKNLFVLTLSLFSVTTFACSDVLNSTLRVLDSDDEQNLCEYSGNVVLVVNVASRCGYTPQYAALQRIYTKYKDEGFMVIGIPSRDFKQEFSEEAKVAEFCSTEYGVDFPMFATAKVTGENAHPFYKKLIAASGKEPRWNFAKYLIDRNGEVVDHYKSRVTPESEKLVSAIQSVL</sequence>
<keyword evidence="2 5" id="KW-0575">Peroxidase</keyword>
<dbReference type="Pfam" id="PF00255">
    <property type="entry name" value="GSHPx"/>
    <property type="match status" value="1"/>
</dbReference>
<dbReference type="PROSITE" id="PS51257">
    <property type="entry name" value="PROKAR_LIPOPROTEIN"/>
    <property type="match status" value="1"/>
</dbReference>
<evidence type="ECO:0000256" key="4">
    <source>
        <dbReference type="PIRSR" id="PIRSR000303-1"/>
    </source>
</evidence>
<comment type="caution">
    <text evidence="7">The sequence shown here is derived from an EMBL/GenBank/DDBJ whole genome shotgun (WGS) entry which is preliminary data.</text>
</comment>
<dbReference type="InterPro" id="IPR000889">
    <property type="entry name" value="Glutathione_peroxidase"/>
</dbReference>
<dbReference type="GO" id="GO:0034599">
    <property type="term" value="P:cellular response to oxidative stress"/>
    <property type="evidence" value="ECO:0007669"/>
    <property type="project" value="TreeGrafter"/>
</dbReference>
<dbReference type="EMBL" id="SHBK01000001">
    <property type="protein sequence ID" value="RZO25170.1"/>
    <property type="molecule type" value="Genomic_DNA"/>
</dbReference>
<dbReference type="SUPFAM" id="SSF52833">
    <property type="entry name" value="Thioredoxin-like"/>
    <property type="match status" value="1"/>
</dbReference>
<evidence type="ECO:0000256" key="5">
    <source>
        <dbReference type="RuleBase" id="RU000499"/>
    </source>
</evidence>
<reference evidence="7 8" key="1">
    <citation type="submission" date="2019-02" db="EMBL/GenBank/DDBJ databases">
        <title>Prokaryotic population dynamics and viral predation in marine succession experiment using metagenomics: the confinement effect.</title>
        <authorList>
            <person name="Haro-Moreno J.M."/>
            <person name="Rodriguez-Valera F."/>
            <person name="Lopez-Perez M."/>
        </authorList>
    </citation>
    <scope>NUCLEOTIDE SEQUENCE [LARGE SCALE GENOMIC DNA]</scope>
    <source>
        <strain evidence="7">MED-G165</strain>
    </source>
</reference>
<accession>A0A520MVD7</accession>
<proteinExistence type="inferred from homology"/>
<organism evidence="7 8">
    <name type="scientific">SAR86 cluster bacterium</name>
    <dbReference type="NCBI Taxonomy" id="2030880"/>
    <lineage>
        <taxon>Bacteria</taxon>
        <taxon>Pseudomonadati</taxon>
        <taxon>Pseudomonadota</taxon>
        <taxon>Gammaproteobacteria</taxon>
        <taxon>SAR86 cluster</taxon>
    </lineage>
</organism>
<evidence type="ECO:0000256" key="3">
    <source>
        <dbReference type="ARBA" id="ARBA00023002"/>
    </source>
</evidence>
<evidence type="ECO:0000256" key="1">
    <source>
        <dbReference type="ARBA" id="ARBA00006926"/>
    </source>
</evidence>
<keyword evidence="6" id="KW-0732">Signal</keyword>
<name>A0A520MVD7_9GAMM</name>
<evidence type="ECO:0000256" key="6">
    <source>
        <dbReference type="SAM" id="SignalP"/>
    </source>
</evidence>
<dbReference type="PIRSF" id="PIRSF000303">
    <property type="entry name" value="Glutathion_perox"/>
    <property type="match status" value="1"/>
</dbReference>